<dbReference type="EMBL" id="GU322808">
    <property type="protein sequence ID" value="ADD14611.1"/>
    <property type="molecule type" value="Genomic_DNA"/>
</dbReference>
<dbReference type="SUPFAM" id="SSF47598">
    <property type="entry name" value="Ribbon-helix-helix"/>
    <property type="match status" value="1"/>
</dbReference>
<proteinExistence type="predicted"/>
<gene>
    <name evidence="1" type="ORF">pRAM18_00025</name>
</gene>
<dbReference type="Gene3D" id="1.10.1220.10">
    <property type="entry name" value="Met repressor-like"/>
    <property type="match status" value="1"/>
</dbReference>
<dbReference type="GO" id="GO:0006355">
    <property type="term" value="P:regulation of DNA-templated transcription"/>
    <property type="evidence" value="ECO:0007669"/>
    <property type="project" value="InterPro"/>
</dbReference>
<keyword evidence="1" id="KW-0614">Plasmid</keyword>
<reference evidence="1" key="1">
    <citation type="journal article" date="2010" name="Appl. Environ. Microbiol.">
        <title>Wide dispersal and possible multiple origins of low-copy-number plasmids in rickettsia species associated with blood-feeding arthropods.</title>
        <authorList>
            <person name="Baldridge G.D."/>
            <person name="Burkhardt N.Y."/>
            <person name="Labruna M.B."/>
            <person name="Pacheco R.C."/>
            <person name="Paddock C.D."/>
            <person name="Williamson P.C."/>
            <person name="Billingsley P.M."/>
            <person name="Felsheim R.F."/>
            <person name="Kurtti T.J."/>
            <person name="Munderloh U.G."/>
        </authorList>
    </citation>
    <scope>NUCLEOTIDE SEQUENCE</scope>
    <source>
        <strain evidence="1">AaR/SC</strain>
        <plasmid evidence="1">pRAM18</plasmid>
    </source>
</reference>
<accession>D3XF50</accession>
<dbReference type="RefSeq" id="WP_013006749.1">
    <property type="nucleotide sequence ID" value="NC_013938.1"/>
</dbReference>
<name>D3XF50_RICAM</name>
<dbReference type="AlphaFoldDB" id="D3XF50"/>
<dbReference type="InterPro" id="IPR010985">
    <property type="entry name" value="Ribbon_hlx_hlx"/>
</dbReference>
<geneLocation type="plasmid" evidence="1">
    <name>pRAM18</name>
</geneLocation>
<evidence type="ECO:0000313" key="1">
    <source>
        <dbReference type="EMBL" id="ADD14611.1"/>
    </source>
</evidence>
<sequence>MSGNIKHEQQDQKHKRTTIFLPEELHKKLKIEAARREVTMTEIIIEAVEKSI</sequence>
<protein>
    <submittedName>
        <fullName evidence="1">Uncharacterized protein</fullName>
    </submittedName>
</protein>
<dbReference type="InterPro" id="IPR013321">
    <property type="entry name" value="Arc_rbn_hlx_hlx"/>
</dbReference>
<organism evidence="1">
    <name type="scientific">Rickettsia amblyommatis str. AaR/SC</name>
    <dbReference type="NCBI Taxonomy" id="933950"/>
    <lineage>
        <taxon>Bacteria</taxon>
        <taxon>Pseudomonadati</taxon>
        <taxon>Pseudomonadota</taxon>
        <taxon>Alphaproteobacteria</taxon>
        <taxon>Rickettsiales</taxon>
        <taxon>Rickettsiaceae</taxon>
        <taxon>Rickettsieae</taxon>
        <taxon>Rickettsia</taxon>
        <taxon>spotted fever group</taxon>
    </lineage>
</organism>